<keyword evidence="3" id="KW-1185">Reference proteome</keyword>
<dbReference type="EMBL" id="JACEIK010004177">
    <property type="protein sequence ID" value="MCD9644514.1"/>
    <property type="molecule type" value="Genomic_DNA"/>
</dbReference>
<sequence>ALAVNKSDLTTWGLQTSSHDDESDPWRGPIVVGQAKSCWIPIGTDSLYLPPSCGISSMIRLAPPNKANGLPRELLVPLASTPKPMVGMVNLQDNRRFPKHDRRSASGRP</sequence>
<evidence type="ECO:0000256" key="1">
    <source>
        <dbReference type="SAM" id="MobiDB-lite"/>
    </source>
</evidence>
<accession>A0ABS8VEL0</accession>
<feature type="non-terminal residue" evidence="2">
    <location>
        <position position="109"/>
    </location>
</feature>
<name>A0ABS8VEL0_DATST</name>
<protein>
    <submittedName>
        <fullName evidence="2">Uncharacterized protein</fullName>
    </submittedName>
</protein>
<comment type="caution">
    <text evidence="2">The sequence shown here is derived from an EMBL/GenBank/DDBJ whole genome shotgun (WGS) entry which is preliminary data.</text>
</comment>
<dbReference type="Proteomes" id="UP000823775">
    <property type="component" value="Unassembled WGS sequence"/>
</dbReference>
<evidence type="ECO:0000313" key="3">
    <source>
        <dbReference type="Proteomes" id="UP000823775"/>
    </source>
</evidence>
<organism evidence="2 3">
    <name type="scientific">Datura stramonium</name>
    <name type="common">Jimsonweed</name>
    <name type="synonym">Common thornapple</name>
    <dbReference type="NCBI Taxonomy" id="4076"/>
    <lineage>
        <taxon>Eukaryota</taxon>
        <taxon>Viridiplantae</taxon>
        <taxon>Streptophyta</taxon>
        <taxon>Embryophyta</taxon>
        <taxon>Tracheophyta</taxon>
        <taxon>Spermatophyta</taxon>
        <taxon>Magnoliopsida</taxon>
        <taxon>eudicotyledons</taxon>
        <taxon>Gunneridae</taxon>
        <taxon>Pentapetalae</taxon>
        <taxon>asterids</taxon>
        <taxon>lamiids</taxon>
        <taxon>Solanales</taxon>
        <taxon>Solanaceae</taxon>
        <taxon>Solanoideae</taxon>
        <taxon>Datureae</taxon>
        <taxon>Datura</taxon>
    </lineage>
</organism>
<feature type="compositionally biased region" description="Polar residues" evidence="1">
    <location>
        <begin position="7"/>
        <end position="17"/>
    </location>
</feature>
<proteinExistence type="predicted"/>
<feature type="region of interest" description="Disordered" evidence="1">
    <location>
        <begin position="1"/>
        <end position="27"/>
    </location>
</feature>
<reference evidence="2 3" key="1">
    <citation type="journal article" date="2021" name="BMC Genomics">
        <title>Datura genome reveals duplications of psychoactive alkaloid biosynthetic genes and high mutation rate following tissue culture.</title>
        <authorList>
            <person name="Rajewski A."/>
            <person name="Carter-House D."/>
            <person name="Stajich J."/>
            <person name="Litt A."/>
        </authorList>
    </citation>
    <scope>NUCLEOTIDE SEQUENCE [LARGE SCALE GENOMIC DNA]</scope>
    <source>
        <strain evidence="2">AR-01</strain>
    </source>
</reference>
<evidence type="ECO:0000313" key="2">
    <source>
        <dbReference type="EMBL" id="MCD9644514.1"/>
    </source>
</evidence>
<gene>
    <name evidence="2" type="ORF">HAX54_032769</name>
</gene>
<feature type="non-terminal residue" evidence="2">
    <location>
        <position position="1"/>
    </location>
</feature>